<keyword evidence="1" id="KW-0732">Signal</keyword>
<accession>A0A501P907</accession>
<feature type="signal peptide" evidence="1">
    <location>
        <begin position="1"/>
        <end position="24"/>
    </location>
</feature>
<evidence type="ECO:0000313" key="2">
    <source>
        <dbReference type="EMBL" id="TPD56830.1"/>
    </source>
</evidence>
<dbReference type="EMBL" id="VFIY01000019">
    <property type="protein sequence ID" value="TPD56830.1"/>
    <property type="molecule type" value="Genomic_DNA"/>
</dbReference>
<name>A0A501P907_9PROT</name>
<proteinExistence type="predicted"/>
<comment type="caution">
    <text evidence="2">The sequence shown here is derived from an EMBL/GenBank/DDBJ whole genome shotgun (WGS) entry which is preliminary data.</text>
</comment>
<dbReference type="RefSeq" id="WP_139942301.1">
    <property type="nucleotide sequence ID" value="NZ_JBHSYP010000003.1"/>
</dbReference>
<protein>
    <submittedName>
        <fullName evidence="2">Uncharacterized protein</fullName>
    </submittedName>
</protein>
<evidence type="ECO:0000313" key="3">
    <source>
        <dbReference type="Proteomes" id="UP000319148"/>
    </source>
</evidence>
<feature type="chain" id="PRO_5021323741" evidence="1">
    <location>
        <begin position="25"/>
        <end position="176"/>
    </location>
</feature>
<sequence length="176" mass="19220">MKKTNTLICAIVFNAAFVPVSVTAQQKMNLNFSTSMPKGGCIIGFRGGNAPGTDKPMKLEFSYRVRDGNMNTQISVNGWPKAQKEDPNRVVPMTMTLDTGEKLLSADGGYSSGFNDRYWAAWGKENSAAVFEKMKNVKTVHIEGDGMDFGSFDLQVKGLVYTWISDCAAKQKAAGQ</sequence>
<gene>
    <name evidence="2" type="ORF">FIV46_17825</name>
</gene>
<evidence type="ECO:0000256" key="1">
    <source>
        <dbReference type="SAM" id="SignalP"/>
    </source>
</evidence>
<dbReference type="AlphaFoldDB" id="A0A501P907"/>
<organism evidence="2 3">
    <name type="scientific">Emcibacter nanhaiensis</name>
    <dbReference type="NCBI Taxonomy" id="1505037"/>
    <lineage>
        <taxon>Bacteria</taxon>
        <taxon>Pseudomonadati</taxon>
        <taxon>Pseudomonadota</taxon>
        <taxon>Alphaproteobacteria</taxon>
        <taxon>Emcibacterales</taxon>
        <taxon>Emcibacteraceae</taxon>
        <taxon>Emcibacter</taxon>
    </lineage>
</organism>
<dbReference type="Proteomes" id="UP000319148">
    <property type="component" value="Unassembled WGS sequence"/>
</dbReference>
<reference evidence="3" key="1">
    <citation type="submission" date="2019-06" db="EMBL/GenBank/DDBJ databases">
        <title>The complete genome of Emcibacter congregatus ZYLT.</title>
        <authorList>
            <person name="Zhao Z."/>
        </authorList>
    </citation>
    <scope>NUCLEOTIDE SEQUENCE [LARGE SCALE GENOMIC DNA]</scope>
    <source>
        <strain evidence="3">MCCC 1A06723</strain>
    </source>
</reference>
<keyword evidence="3" id="KW-1185">Reference proteome</keyword>